<evidence type="ECO:0000313" key="2">
    <source>
        <dbReference type="Proteomes" id="UP000236753"/>
    </source>
</evidence>
<proteinExistence type="predicted"/>
<dbReference type="OrthoDB" id="8547510at2"/>
<dbReference type="RefSeq" id="WP_103966770.1">
    <property type="nucleotide sequence ID" value="NZ_FNUX01000015.1"/>
</dbReference>
<gene>
    <name evidence="1" type="ORF">SAMN05216334_11545</name>
</gene>
<evidence type="ECO:0000313" key="1">
    <source>
        <dbReference type="EMBL" id="SEF92224.1"/>
    </source>
</evidence>
<sequence length="161" mass="18900">MRKIILFLLASLIIYATFFTEKDRLDREVDRLCAIDGGVKVYETVTLPEYRFDKHGQINFYRPTQGENALGQEYIFKWDRHNYKKRDSAQGPQEVAIRQNHFKIIRKLDMKLLGEFILYSRVGGDLPGPWAPSSYRCPGLETNENILMHRIFVKSGREIEE</sequence>
<organism evidence="1 2">
    <name type="scientific">Nitrosomonas ureae</name>
    <dbReference type="NCBI Taxonomy" id="44577"/>
    <lineage>
        <taxon>Bacteria</taxon>
        <taxon>Pseudomonadati</taxon>
        <taxon>Pseudomonadota</taxon>
        <taxon>Betaproteobacteria</taxon>
        <taxon>Nitrosomonadales</taxon>
        <taxon>Nitrosomonadaceae</taxon>
        <taxon>Nitrosomonas</taxon>
    </lineage>
</organism>
<protein>
    <submittedName>
        <fullName evidence="1">Uncharacterized protein</fullName>
    </submittedName>
</protein>
<dbReference type="EMBL" id="FNUX01000015">
    <property type="protein sequence ID" value="SEF92224.1"/>
    <property type="molecule type" value="Genomic_DNA"/>
</dbReference>
<reference evidence="1 2" key="1">
    <citation type="submission" date="2016-10" db="EMBL/GenBank/DDBJ databases">
        <authorList>
            <person name="de Groot N.N."/>
        </authorList>
    </citation>
    <scope>NUCLEOTIDE SEQUENCE [LARGE SCALE GENOMIC DNA]</scope>
    <source>
        <strain evidence="1 2">Nm13</strain>
    </source>
</reference>
<dbReference type="AlphaFoldDB" id="A0A1H5VY87"/>
<accession>A0A1H5VY87</accession>
<dbReference type="Proteomes" id="UP000236753">
    <property type="component" value="Unassembled WGS sequence"/>
</dbReference>
<name>A0A1H5VY87_9PROT</name>